<dbReference type="Pfam" id="PF00082">
    <property type="entry name" value="Peptidase_S8"/>
    <property type="match status" value="1"/>
</dbReference>
<feature type="active site" description="Charge relay system" evidence="5">
    <location>
        <position position="241"/>
    </location>
</feature>
<evidence type="ECO:0000256" key="1">
    <source>
        <dbReference type="ARBA" id="ARBA00011073"/>
    </source>
</evidence>
<dbReference type="GO" id="GO:0004252">
    <property type="term" value="F:serine-type endopeptidase activity"/>
    <property type="evidence" value="ECO:0007669"/>
    <property type="project" value="UniProtKB-UniRule"/>
</dbReference>
<dbReference type="Gene3D" id="3.40.50.200">
    <property type="entry name" value="Peptidase S8/S53 domain"/>
    <property type="match status" value="1"/>
</dbReference>
<protein>
    <recommendedName>
        <fullName evidence="7">Peptidase S8/S53 domain-containing protein</fullName>
    </recommendedName>
</protein>
<dbReference type="InterPro" id="IPR000209">
    <property type="entry name" value="Peptidase_S8/S53_dom"/>
</dbReference>
<keyword evidence="6" id="KW-0732">Signal</keyword>
<evidence type="ECO:0000256" key="5">
    <source>
        <dbReference type="PROSITE-ProRule" id="PRU01240"/>
    </source>
</evidence>
<dbReference type="InterPro" id="IPR023828">
    <property type="entry name" value="Peptidase_S8_Ser-AS"/>
</dbReference>
<dbReference type="Gene3D" id="2.60.40.4070">
    <property type="match status" value="1"/>
</dbReference>
<accession>A0A1F5FBI5</accession>
<feature type="domain" description="Peptidase S8/S53" evidence="7">
    <location>
        <begin position="174"/>
        <end position="467"/>
    </location>
</feature>
<gene>
    <name evidence="8" type="ORF">A2Y64_04395</name>
</gene>
<dbReference type="InterPro" id="IPR036852">
    <property type="entry name" value="Peptidase_S8/S53_dom_sf"/>
</dbReference>
<dbReference type="AlphaFoldDB" id="A0A1F5FBI5"/>
<dbReference type="GO" id="GO:0006508">
    <property type="term" value="P:proteolysis"/>
    <property type="evidence" value="ECO:0007669"/>
    <property type="project" value="UniProtKB-KW"/>
</dbReference>
<evidence type="ECO:0000256" key="2">
    <source>
        <dbReference type="ARBA" id="ARBA00022670"/>
    </source>
</evidence>
<dbReference type="PANTHER" id="PTHR43806:SF11">
    <property type="entry name" value="CEREVISIN-RELATED"/>
    <property type="match status" value="1"/>
</dbReference>
<evidence type="ECO:0000313" key="9">
    <source>
        <dbReference type="Proteomes" id="UP000177187"/>
    </source>
</evidence>
<keyword evidence="2 5" id="KW-0645">Protease</keyword>
<proteinExistence type="inferred from homology"/>
<feature type="signal peptide" evidence="6">
    <location>
        <begin position="1"/>
        <end position="20"/>
    </location>
</feature>
<feature type="active site" description="Charge relay system" evidence="5">
    <location>
        <position position="183"/>
    </location>
</feature>
<evidence type="ECO:0000256" key="6">
    <source>
        <dbReference type="SAM" id="SignalP"/>
    </source>
</evidence>
<dbReference type="PROSITE" id="PS00138">
    <property type="entry name" value="SUBTILASE_SER"/>
    <property type="match status" value="1"/>
</dbReference>
<keyword evidence="3 5" id="KW-0378">Hydrolase</keyword>
<dbReference type="InterPro" id="IPR022398">
    <property type="entry name" value="Peptidase_S8_His-AS"/>
</dbReference>
<dbReference type="InterPro" id="IPR015500">
    <property type="entry name" value="Peptidase_S8_subtilisin-rel"/>
</dbReference>
<dbReference type="Proteomes" id="UP000177187">
    <property type="component" value="Unassembled WGS sequence"/>
</dbReference>
<name>A0A1F5FBI5_9BACT</name>
<feature type="active site" description="Charge relay system" evidence="5">
    <location>
        <position position="419"/>
    </location>
</feature>
<sequence>MRARLSFLLAAALLVSGAAAADIGPNLERKLPLLAEDERLWVNVSLAEQATAAELQQLNATLPPELARAAVIERLKYIAADTQGDLLAYLDGQRDLGRVGHVGALWVTNLVVCEATPSVIRELLARPDVARVETGSDQPDEWVGVGELDRDGALAWGVEKIGAPFVWEDYGYDGNGIVVAVSDTGVNYNHYDLRDHLWHNTDEVPDNGIDDDHNGYIDDYLGYYFDGAGGGGPDPMDTDGHGTHCAGSVSSDGAAGINCGVAPRTRIMSLKVWMWATSQGEASVWEAWQYALDNGADAVSVSLGWNYGWDPDRATWREVADNCLAGGLTLVVAAGNDGPDPQTVTCPGDVPGLITVGATNVRDGIADFSGRGPVSWADVAPYHDYPCLTKPDVCAPGVDIVSCSWENDQGYLWGWNGTSMATPHTAGTVSLLLDAAPSLSPAQLKAALEHYARELGDPGKDNSYGSGRVNAFASVSSVVSDPELHLLFDGYEVYDEDSDGVLEPGETATVHCRLYNMSLVTATGVTADLSTDSDDVTVTDGHDSLGSLAPFEEAEAEFTLEVDPDCPEPAGLPFDLDVHADNPYDLAEAFELFVPGYGLWEDCEHGVEPLWRYSSNGENTWRQTDEDSMYGLYSFTPNNPGGGYEPNLDCSLVSLPFRVDAEHYILTVWSKFRLEGGWDALYVDIRYSEDDGWTVLHTLSGTLGDWIKRVSDLSQHQGEIAQLRLRFKSDSDDTLDGAFADQIYVLDYEVGLGDAALSARATDDGVLLGWDIAGDVAGIYIYRQSGERTLPGFGTRLNELPLAGGRGSYLDRSPGESYLFEVFDAEGSRELLGPVEVEGEAPAMNRTSLATPFPNPVADSATIQFELGGEGASGVTLTVYDLAGRRVAVLFDGELAAGRHTLAWDASGLGVGVYLIRLETADCALTRRAVVVR</sequence>
<dbReference type="NCBIfam" id="TIGR04183">
    <property type="entry name" value="Por_Secre_tail"/>
    <property type="match status" value="1"/>
</dbReference>
<dbReference type="STRING" id="1817816.A2Y64_04395"/>
<dbReference type="InterPro" id="IPR026444">
    <property type="entry name" value="Secre_tail"/>
</dbReference>
<evidence type="ECO:0000256" key="4">
    <source>
        <dbReference type="ARBA" id="ARBA00022825"/>
    </source>
</evidence>
<dbReference type="PANTHER" id="PTHR43806">
    <property type="entry name" value="PEPTIDASE S8"/>
    <property type="match status" value="1"/>
</dbReference>
<reference evidence="8 9" key="1">
    <citation type="journal article" date="2016" name="Nat. Commun.">
        <title>Thousands of microbial genomes shed light on interconnected biogeochemical processes in an aquifer system.</title>
        <authorList>
            <person name="Anantharaman K."/>
            <person name="Brown C.T."/>
            <person name="Hug L.A."/>
            <person name="Sharon I."/>
            <person name="Castelle C.J."/>
            <person name="Probst A.J."/>
            <person name="Thomas B.C."/>
            <person name="Singh A."/>
            <person name="Wilkins M.J."/>
            <person name="Karaoz U."/>
            <person name="Brodie E.L."/>
            <person name="Williams K.H."/>
            <person name="Hubbard S.S."/>
            <person name="Banfield J.F."/>
        </authorList>
    </citation>
    <scope>NUCLEOTIDE SEQUENCE [LARGE SCALE GENOMIC DNA]</scope>
</reference>
<dbReference type="EMBL" id="MFAF01000058">
    <property type="protein sequence ID" value="OGD76864.1"/>
    <property type="molecule type" value="Genomic_DNA"/>
</dbReference>
<keyword evidence="4 5" id="KW-0720">Serine protease</keyword>
<evidence type="ECO:0000313" key="8">
    <source>
        <dbReference type="EMBL" id="OGD76864.1"/>
    </source>
</evidence>
<feature type="chain" id="PRO_5009518547" description="Peptidase S8/S53 domain-containing protein" evidence="6">
    <location>
        <begin position="21"/>
        <end position="933"/>
    </location>
</feature>
<dbReference type="PROSITE" id="PS00137">
    <property type="entry name" value="SUBTILASE_HIS"/>
    <property type="match status" value="1"/>
</dbReference>
<comment type="similarity">
    <text evidence="1 5">Belongs to the peptidase S8 family.</text>
</comment>
<dbReference type="SUPFAM" id="SSF52743">
    <property type="entry name" value="Subtilisin-like"/>
    <property type="match status" value="1"/>
</dbReference>
<dbReference type="PROSITE" id="PS51892">
    <property type="entry name" value="SUBTILASE"/>
    <property type="match status" value="1"/>
</dbReference>
<dbReference type="InterPro" id="IPR050131">
    <property type="entry name" value="Peptidase_S8_subtilisin-like"/>
</dbReference>
<dbReference type="PRINTS" id="PR00723">
    <property type="entry name" value="SUBTILISIN"/>
</dbReference>
<comment type="caution">
    <text evidence="8">The sequence shown here is derived from an EMBL/GenBank/DDBJ whole genome shotgun (WGS) entry which is preliminary data.</text>
</comment>
<evidence type="ECO:0000259" key="7">
    <source>
        <dbReference type="Pfam" id="PF00082"/>
    </source>
</evidence>
<evidence type="ECO:0000256" key="3">
    <source>
        <dbReference type="ARBA" id="ARBA00022801"/>
    </source>
</evidence>
<organism evidence="8 9">
    <name type="scientific">Candidatus Coatesbacteria bacterium RBG_13_66_14</name>
    <dbReference type="NCBI Taxonomy" id="1817816"/>
    <lineage>
        <taxon>Bacteria</taxon>
        <taxon>Candidatus Coatesiibacteriota</taxon>
    </lineage>
</organism>